<dbReference type="PANTHER" id="PTHR43158:SF2">
    <property type="entry name" value="SKFA PEPTIDE EXPORT ATP-BINDING PROTEIN SKFE"/>
    <property type="match status" value="1"/>
</dbReference>
<dbReference type="SUPFAM" id="SSF52540">
    <property type="entry name" value="P-loop containing nucleoside triphosphate hydrolases"/>
    <property type="match status" value="1"/>
</dbReference>
<dbReference type="AlphaFoldDB" id="A0A9X1HW74"/>
<organism evidence="4 5">
    <name type="scientific">Fulvivirga sedimenti</name>
    <dbReference type="NCBI Taxonomy" id="2879465"/>
    <lineage>
        <taxon>Bacteria</taxon>
        <taxon>Pseudomonadati</taxon>
        <taxon>Bacteroidota</taxon>
        <taxon>Cytophagia</taxon>
        <taxon>Cytophagales</taxon>
        <taxon>Fulvivirgaceae</taxon>
        <taxon>Fulvivirga</taxon>
    </lineage>
</organism>
<dbReference type="PANTHER" id="PTHR43158">
    <property type="entry name" value="SKFA PEPTIDE EXPORT ATP-BINDING PROTEIN SKFE"/>
    <property type="match status" value="1"/>
</dbReference>
<keyword evidence="5" id="KW-1185">Reference proteome</keyword>
<name>A0A9X1HW74_9BACT</name>
<dbReference type="GO" id="GO:0016887">
    <property type="term" value="F:ATP hydrolysis activity"/>
    <property type="evidence" value="ECO:0007669"/>
    <property type="project" value="InterPro"/>
</dbReference>
<keyword evidence="1" id="KW-0547">Nucleotide-binding</keyword>
<evidence type="ECO:0000259" key="3">
    <source>
        <dbReference type="PROSITE" id="PS50893"/>
    </source>
</evidence>
<keyword evidence="2 4" id="KW-0067">ATP-binding</keyword>
<proteinExistence type="predicted"/>
<evidence type="ECO:0000313" key="5">
    <source>
        <dbReference type="Proteomes" id="UP001139409"/>
    </source>
</evidence>
<comment type="caution">
    <text evidence="4">The sequence shown here is derived from an EMBL/GenBank/DDBJ whole genome shotgun (WGS) entry which is preliminary data.</text>
</comment>
<feature type="domain" description="ABC transporter" evidence="3">
    <location>
        <begin position="4"/>
        <end position="215"/>
    </location>
</feature>
<gene>
    <name evidence="4" type="ORF">LDX50_29610</name>
</gene>
<sequence>MLKLEIDSVNLEFDGRVILSDVYMYLESGVITGLAGRNGSGKSCLLKILSGSMQASYRFIRYNGSHIQNPASDPWLINYLPQENHLPGYLTLKDCIELYRIDEADSSRLQEICSVDPSVKLEGLSGGQRRLTEVCLCLFSPTKFTLLDEPFAHISPVKTELLCEELHQQKSKKSILVTDHQYRTVTDISDRVFLCYNGAVREIENLEDLRKSGYIPKK</sequence>
<evidence type="ECO:0000256" key="2">
    <source>
        <dbReference type="ARBA" id="ARBA00022840"/>
    </source>
</evidence>
<dbReference type="GO" id="GO:0005524">
    <property type="term" value="F:ATP binding"/>
    <property type="evidence" value="ECO:0007669"/>
    <property type="project" value="UniProtKB-KW"/>
</dbReference>
<evidence type="ECO:0000256" key="1">
    <source>
        <dbReference type="ARBA" id="ARBA00022741"/>
    </source>
</evidence>
<dbReference type="PROSITE" id="PS50893">
    <property type="entry name" value="ABC_TRANSPORTER_2"/>
    <property type="match status" value="1"/>
</dbReference>
<reference evidence="4" key="1">
    <citation type="submission" date="2021-09" db="EMBL/GenBank/DDBJ databases">
        <title>Fulvivirga sp. isolated from coastal sediment.</title>
        <authorList>
            <person name="Yu H."/>
        </authorList>
    </citation>
    <scope>NUCLEOTIDE SEQUENCE</scope>
    <source>
        <strain evidence="4">1062</strain>
    </source>
</reference>
<evidence type="ECO:0000313" key="4">
    <source>
        <dbReference type="EMBL" id="MCA6079065.1"/>
    </source>
</evidence>
<dbReference type="InterPro" id="IPR027417">
    <property type="entry name" value="P-loop_NTPase"/>
</dbReference>
<dbReference type="InterPro" id="IPR003439">
    <property type="entry name" value="ABC_transporter-like_ATP-bd"/>
</dbReference>
<dbReference type="RefSeq" id="WP_225699927.1">
    <property type="nucleotide sequence ID" value="NZ_JAIXNE010000009.1"/>
</dbReference>
<dbReference type="Gene3D" id="3.40.50.300">
    <property type="entry name" value="P-loop containing nucleotide triphosphate hydrolases"/>
    <property type="match status" value="1"/>
</dbReference>
<dbReference type="Proteomes" id="UP001139409">
    <property type="component" value="Unassembled WGS sequence"/>
</dbReference>
<dbReference type="Pfam" id="PF00005">
    <property type="entry name" value="ABC_tran"/>
    <property type="match status" value="1"/>
</dbReference>
<accession>A0A9X1HW74</accession>
<protein>
    <submittedName>
        <fullName evidence="4">ATP-binding cassette domain-containing protein</fullName>
    </submittedName>
</protein>
<dbReference type="EMBL" id="JAIXNE010000009">
    <property type="protein sequence ID" value="MCA6079065.1"/>
    <property type="molecule type" value="Genomic_DNA"/>
</dbReference>